<protein>
    <recommendedName>
        <fullName evidence="4">DUF4199 domain-containing protein</fullName>
    </recommendedName>
</protein>
<proteinExistence type="predicted"/>
<evidence type="ECO:0000313" key="3">
    <source>
        <dbReference type="Proteomes" id="UP001500507"/>
    </source>
</evidence>
<dbReference type="Proteomes" id="UP001500507">
    <property type="component" value="Unassembled WGS sequence"/>
</dbReference>
<feature type="transmembrane region" description="Helical" evidence="1">
    <location>
        <begin position="38"/>
        <end position="55"/>
    </location>
</feature>
<accession>A0ABN1MFI0</accession>
<dbReference type="InterPro" id="IPR025250">
    <property type="entry name" value="DUF4199"/>
</dbReference>
<evidence type="ECO:0000256" key="1">
    <source>
        <dbReference type="SAM" id="Phobius"/>
    </source>
</evidence>
<dbReference type="Pfam" id="PF13858">
    <property type="entry name" value="DUF4199"/>
    <property type="match status" value="1"/>
</dbReference>
<name>A0ABN1MFI0_9FLAO</name>
<sequence>MEANIKKIGVNQGLTLGLILATITILVYAVAQNLATEWYINLSVFILVVIFGIVASVKSRKAVGGFISFKDAFIPFFITVVIGIAINTVISIIIYNFIDPDAAQAIQEQIMISTREMMEKFGAPQQSIDEAMAQMADQNSFSIGAQLQGLAMTIVFLSIIGLIVAAIIKRKDPAEA</sequence>
<dbReference type="RefSeq" id="WP_343764716.1">
    <property type="nucleotide sequence ID" value="NZ_BAAAFG010000012.1"/>
</dbReference>
<feature type="transmembrane region" description="Helical" evidence="1">
    <location>
        <begin position="76"/>
        <end position="98"/>
    </location>
</feature>
<evidence type="ECO:0000313" key="2">
    <source>
        <dbReference type="EMBL" id="GAA0871900.1"/>
    </source>
</evidence>
<keyword evidence="3" id="KW-1185">Reference proteome</keyword>
<evidence type="ECO:0008006" key="4">
    <source>
        <dbReference type="Google" id="ProtNLM"/>
    </source>
</evidence>
<comment type="caution">
    <text evidence="2">The sequence shown here is derived from an EMBL/GenBank/DDBJ whole genome shotgun (WGS) entry which is preliminary data.</text>
</comment>
<organism evidence="2 3">
    <name type="scientific">Gangjinia marincola</name>
    <dbReference type="NCBI Taxonomy" id="578463"/>
    <lineage>
        <taxon>Bacteria</taxon>
        <taxon>Pseudomonadati</taxon>
        <taxon>Bacteroidota</taxon>
        <taxon>Flavobacteriia</taxon>
        <taxon>Flavobacteriales</taxon>
        <taxon>Flavobacteriaceae</taxon>
        <taxon>Gangjinia</taxon>
    </lineage>
</organism>
<dbReference type="EMBL" id="BAAAFG010000012">
    <property type="protein sequence ID" value="GAA0871900.1"/>
    <property type="molecule type" value="Genomic_DNA"/>
</dbReference>
<reference evidence="2 3" key="1">
    <citation type="journal article" date="2019" name="Int. J. Syst. Evol. Microbiol.">
        <title>The Global Catalogue of Microorganisms (GCM) 10K type strain sequencing project: providing services to taxonomists for standard genome sequencing and annotation.</title>
        <authorList>
            <consortium name="The Broad Institute Genomics Platform"/>
            <consortium name="The Broad Institute Genome Sequencing Center for Infectious Disease"/>
            <person name="Wu L."/>
            <person name="Ma J."/>
        </authorList>
    </citation>
    <scope>NUCLEOTIDE SEQUENCE [LARGE SCALE GENOMIC DNA]</scope>
    <source>
        <strain evidence="2 3">JCM 16082</strain>
    </source>
</reference>
<gene>
    <name evidence="2" type="ORF">GCM10009117_10460</name>
</gene>
<keyword evidence="1" id="KW-0812">Transmembrane</keyword>
<feature type="transmembrane region" description="Helical" evidence="1">
    <location>
        <begin position="12"/>
        <end position="32"/>
    </location>
</feature>
<feature type="transmembrane region" description="Helical" evidence="1">
    <location>
        <begin position="149"/>
        <end position="168"/>
    </location>
</feature>
<keyword evidence="1" id="KW-1133">Transmembrane helix</keyword>
<keyword evidence="1" id="KW-0472">Membrane</keyword>